<dbReference type="Proteomes" id="UP000235405">
    <property type="component" value="Unassembled WGS sequence"/>
</dbReference>
<dbReference type="EMBL" id="MCSW01000113">
    <property type="protein sequence ID" value="PMF25617.1"/>
    <property type="molecule type" value="Genomic_DNA"/>
</dbReference>
<sequence>MALAASIEAYGKQLEIIQGWTNGGLDMFESASALMFEAAKTAIQNGESSGFILEDLFQLAIIDFVAHGYGNDPEMEAMMMHFLESTGSGSHGIHENWDGNSFAEAVLGAGDTPSLYQYMYENSPENSLCHEILDYMDTECGGVEALADQYENHYSDNGAYIGNSDYPGSSGLSPMLRLALMSEYLAIYPQTTQDTINLFLTGSIEEIDTFISENTSYDSAISFICENDGYEDDRGWRLLETSDGGYIIDWYGTGLDETYFENLYSYFPGRELTEEEVEEVNRIGDQVKMLQQTLLYWLKICRDEQMAIARNT</sequence>
<proteinExistence type="predicted"/>
<name>A0A2N7CHE3_VIBSP</name>
<organism evidence="1 2">
    <name type="scientific">Vibrio splendidus</name>
    <dbReference type="NCBI Taxonomy" id="29497"/>
    <lineage>
        <taxon>Bacteria</taxon>
        <taxon>Pseudomonadati</taxon>
        <taxon>Pseudomonadota</taxon>
        <taxon>Gammaproteobacteria</taxon>
        <taxon>Vibrionales</taxon>
        <taxon>Vibrionaceae</taxon>
        <taxon>Vibrio</taxon>
    </lineage>
</organism>
<evidence type="ECO:0000313" key="2">
    <source>
        <dbReference type="Proteomes" id="UP000235405"/>
    </source>
</evidence>
<comment type="caution">
    <text evidence="1">The sequence shown here is derived from an EMBL/GenBank/DDBJ whole genome shotgun (WGS) entry which is preliminary data.</text>
</comment>
<reference evidence="2" key="1">
    <citation type="submission" date="2016-07" db="EMBL/GenBank/DDBJ databases">
        <title>Nontailed viruses are major unrecognized killers of bacteria in the ocean.</title>
        <authorList>
            <person name="Kauffman K."/>
            <person name="Hussain F."/>
            <person name="Yang J."/>
            <person name="Arevalo P."/>
            <person name="Brown J."/>
            <person name="Cutler M."/>
            <person name="Kelly L."/>
            <person name="Polz M.F."/>
        </authorList>
    </citation>
    <scope>NUCLEOTIDE SEQUENCE [LARGE SCALE GENOMIC DNA]</scope>
    <source>
        <strain evidence="2">10N.286.54.F3</strain>
    </source>
</reference>
<evidence type="ECO:0000313" key="1">
    <source>
        <dbReference type="EMBL" id="PMF25617.1"/>
    </source>
</evidence>
<dbReference type="AlphaFoldDB" id="A0A2N7CHE3"/>
<protein>
    <submittedName>
        <fullName evidence="1">Uncharacterized protein</fullName>
    </submittedName>
</protein>
<gene>
    <name evidence="1" type="ORF">BCV19_00735</name>
</gene>
<accession>A0A2N7CHE3</accession>